<dbReference type="InterPro" id="IPR013320">
    <property type="entry name" value="ConA-like_dom_sf"/>
</dbReference>
<dbReference type="RefSeq" id="WP_111062668.1">
    <property type="nucleotide sequence ID" value="NZ_JBHUCU010000027.1"/>
</dbReference>
<evidence type="ECO:0008006" key="6">
    <source>
        <dbReference type="Google" id="ProtNLM"/>
    </source>
</evidence>
<gene>
    <name evidence="4" type="ORF">DNU06_07720</name>
</gene>
<feature type="domain" description="Secretion system C-terminal sorting" evidence="2">
    <location>
        <begin position="1141"/>
        <end position="1212"/>
    </location>
</feature>
<evidence type="ECO:0000259" key="2">
    <source>
        <dbReference type="Pfam" id="PF18962"/>
    </source>
</evidence>
<accession>A0A2W1NSQ2</accession>
<feature type="domain" description="DUF8202" evidence="3">
    <location>
        <begin position="814"/>
        <end position="1005"/>
    </location>
</feature>
<dbReference type="GO" id="GO:0004553">
    <property type="term" value="F:hydrolase activity, hydrolyzing O-glycosyl compounds"/>
    <property type="evidence" value="ECO:0007669"/>
    <property type="project" value="UniProtKB-ARBA"/>
</dbReference>
<comment type="caution">
    <text evidence="4">The sequence shown here is derived from an EMBL/GenBank/DDBJ whole genome shotgun (WGS) entry which is preliminary data.</text>
</comment>
<organism evidence="4 5">
    <name type="scientific">Putridiphycobacter roseus</name>
    <dbReference type="NCBI Taxonomy" id="2219161"/>
    <lineage>
        <taxon>Bacteria</taxon>
        <taxon>Pseudomonadati</taxon>
        <taxon>Bacteroidota</taxon>
        <taxon>Flavobacteriia</taxon>
        <taxon>Flavobacteriales</taxon>
        <taxon>Crocinitomicaceae</taxon>
        <taxon>Putridiphycobacter</taxon>
    </lineage>
</organism>
<keyword evidence="1" id="KW-0732">Signal</keyword>
<dbReference type="AlphaFoldDB" id="A0A2W1NSQ2"/>
<evidence type="ECO:0000313" key="4">
    <source>
        <dbReference type="EMBL" id="PZE17708.1"/>
    </source>
</evidence>
<dbReference type="InterPro" id="IPR026444">
    <property type="entry name" value="Secre_tail"/>
</dbReference>
<dbReference type="Pfam" id="PF18962">
    <property type="entry name" value="Por_Secre_tail"/>
    <property type="match status" value="1"/>
</dbReference>
<dbReference type="InterPro" id="IPR058515">
    <property type="entry name" value="DUF8202"/>
</dbReference>
<dbReference type="NCBIfam" id="TIGR04183">
    <property type="entry name" value="Por_Secre_tail"/>
    <property type="match status" value="1"/>
</dbReference>
<reference evidence="4 5" key="1">
    <citation type="submission" date="2018-06" db="EMBL/GenBank/DDBJ databases">
        <title>The draft genome sequence of Crocinitomix sp. SM1701.</title>
        <authorList>
            <person name="Zhang X."/>
        </authorList>
    </citation>
    <scope>NUCLEOTIDE SEQUENCE [LARGE SCALE GENOMIC DNA]</scope>
    <source>
        <strain evidence="4 5">SM1701</strain>
    </source>
</reference>
<sequence>MIIKCTNTVKKISPQLVIKTVLLIIINLTSKSLFSQYDTLHYMPPVYVSDAIKNTTHSARDHYLILSTNEAGTFQVTITRGDGVLFSDYVVQHGSQNSTGVFNLSRSAPIRLKFNNTGFNVENIFTQASLNTVLDTGGYKMVAPKRFYANIRHISGSQGASISCKGTTAFGTNFFVGFQAGGATTTTADTQMSHFISIMATLNNTNITVDNFNPGVTLLGQPTAGVPATTTTISITLNAGQSYILAQTKSNMTVPMDDYNGIRVVSDKNIVINSGSWTGNPVGTNGRDIGMDQLIPAKFAGDKYALVGGNGSISREKLILISTQPDTTFITFGTGWVDTIVGQGKYKTLTGANYWVNAPAVPTGTLSHKNTSFTSDQPVLVYQTLFGGTAVNTSSMNLIPPLADCVGSDSIYIHEIEQFGSSSTIAVTSPVTSTIKIQDELGNVLLNINPSTENLPGTLIADSRTFSYAIPNSVTDVFVTGDEKFTLGFLGASSALGGAGYMSAFSDRDVEYSTSDPLFIGNGKARLDLCEGNPAYISIEDSENYEAFQWYKNNNPIAGEINDTLQVISVGDYKAIATYCALPLESTLISVAEFGSPGEQGFSKISALFEPETFDGFSNNSNVSEWDEQSKDFNNVLLVTNGPKVKTSLYNKPGYHPIPFYNATNSEYLKSINPLSNLNGSNHFSFFIVLKDSNSATSDPVISFENSSTGAKILKTTTGYAFSQEPLSSGGPINATVDVNTAQYNILAGIHNGSVLQLFANGKAGPVDFGNTTSNTIDIGSHLIIGGGEEGSGKFFNGFVAEILIIDTALNAVDRQIVETYYGVKYGITFDPTNDESGINDGDYVSNNGSVVWDYNLNTAYHNSVSGIGLDECGRLRQWQNKDANTLDAVAIGLGTIANTDGTNPNHFSIDNTYFMWGRNTLAFDSDGVTDFGNTLNGEIVETRVARIWKTQETGLVNSVRIQFNLGLGNNSAVFDLADTRLLVDTDDVFATGATSIAPTSYNNATGIVNFDHDFIGATGYYFSLGSINLSTTPLPITLIDFEANVLNSNSVLCEWGSSSEINNAYYTIEKSLDGIQWDYVGDVKGAGNSSLENNYTLRDYNPFLGLSYYRLAQTDYDGVQKYLAIESVVINELPNHSVNVFPNPANTHVTVISNQKMNGMLCIRSGLGQLVQKTNINGAYKAEIDISHLAEGVYYIEIQFGSLSKVVKLMVQ</sequence>
<dbReference type="Proteomes" id="UP000249248">
    <property type="component" value="Unassembled WGS sequence"/>
</dbReference>
<proteinExistence type="predicted"/>
<evidence type="ECO:0000256" key="1">
    <source>
        <dbReference type="ARBA" id="ARBA00022729"/>
    </source>
</evidence>
<dbReference type="GO" id="GO:0005975">
    <property type="term" value="P:carbohydrate metabolic process"/>
    <property type="evidence" value="ECO:0007669"/>
    <property type="project" value="UniProtKB-ARBA"/>
</dbReference>
<evidence type="ECO:0000313" key="5">
    <source>
        <dbReference type="Proteomes" id="UP000249248"/>
    </source>
</evidence>
<evidence type="ECO:0000259" key="3">
    <source>
        <dbReference type="Pfam" id="PF26628"/>
    </source>
</evidence>
<protein>
    <recommendedName>
        <fullName evidence="6">Secretion system C-terminal sorting domain-containing protein</fullName>
    </recommendedName>
</protein>
<dbReference type="OrthoDB" id="9765926at2"/>
<name>A0A2W1NSQ2_9FLAO</name>
<dbReference type="SUPFAM" id="SSF49899">
    <property type="entry name" value="Concanavalin A-like lectins/glucanases"/>
    <property type="match status" value="1"/>
</dbReference>
<keyword evidence="5" id="KW-1185">Reference proteome</keyword>
<dbReference type="EMBL" id="QKSB01000003">
    <property type="protein sequence ID" value="PZE17708.1"/>
    <property type="molecule type" value="Genomic_DNA"/>
</dbReference>
<dbReference type="Pfam" id="PF26628">
    <property type="entry name" value="DUF8202"/>
    <property type="match status" value="1"/>
</dbReference>